<dbReference type="AlphaFoldDB" id="A0A094XJM8"/>
<name>A0A094XJM8_ALKAL</name>
<accession>A0A094XJM8</accession>
<organism evidence="1 3">
    <name type="scientific">Alkalihalobacillus alcalophilus ATCC 27647 = CGMCC 1.3604</name>
    <dbReference type="NCBI Taxonomy" id="1218173"/>
    <lineage>
        <taxon>Bacteria</taxon>
        <taxon>Bacillati</taxon>
        <taxon>Bacillota</taxon>
        <taxon>Bacilli</taxon>
        <taxon>Bacillales</taxon>
        <taxon>Bacillaceae</taxon>
        <taxon>Alkalihalobacillus</taxon>
    </lineage>
</organism>
<evidence type="ECO:0000313" key="4">
    <source>
        <dbReference type="Proteomes" id="UP000297014"/>
    </source>
</evidence>
<dbReference type="EMBL" id="ALPT02000003">
    <property type="protein sequence ID" value="KGA98980.1"/>
    <property type="molecule type" value="Genomic_DNA"/>
</dbReference>
<evidence type="ECO:0000313" key="2">
    <source>
        <dbReference type="EMBL" id="THG89205.1"/>
    </source>
</evidence>
<proteinExistence type="predicted"/>
<dbReference type="Proteomes" id="UP000002754">
    <property type="component" value="Unassembled WGS sequence"/>
</dbReference>
<dbReference type="OrthoDB" id="2871842at2"/>
<reference evidence="1 3" key="1">
    <citation type="journal article" date="2014" name="Genome Announc.">
        <title>Draft Genome Sequence of Bacillus alcalophilus AV1934, a Classic Alkaliphile Isolated from Human Feces in 1934.</title>
        <authorList>
            <person name="Attie O."/>
            <person name="Jayaprakash A."/>
            <person name="Shah H."/>
            <person name="Paulsen I.T."/>
            <person name="Morino M."/>
            <person name="Takahashi Y."/>
            <person name="Narumi I."/>
            <person name="Sachidanandam R."/>
            <person name="Satoh K."/>
            <person name="Ito M."/>
            <person name="Krulwich T.A."/>
        </authorList>
    </citation>
    <scope>NUCLEOTIDE SEQUENCE [LARGE SCALE GENOMIC DNA]</scope>
    <source>
        <strain evidence="1 3">AV1934</strain>
    </source>
</reference>
<dbReference type="eggNOG" id="ENOG5030D5A">
    <property type="taxonomic scope" value="Bacteria"/>
</dbReference>
<dbReference type="EMBL" id="JALP01000255">
    <property type="protein sequence ID" value="THG89205.1"/>
    <property type="molecule type" value="Genomic_DNA"/>
</dbReference>
<evidence type="ECO:0000313" key="3">
    <source>
        <dbReference type="Proteomes" id="UP000002754"/>
    </source>
</evidence>
<reference evidence="2 4" key="2">
    <citation type="submission" date="2014-01" db="EMBL/GenBank/DDBJ databases">
        <title>Draft genome sequencing of Bacillus alcalophilus CGMCC 1.3604.</title>
        <authorList>
            <person name="Yang J."/>
            <person name="Diao L."/>
            <person name="Yang S."/>
        </authorList>
    </citation>
    <scope>NUCLEOTIDE SEQUENCE [LARGE SCALE GENOMIC DNA]</scope>
    <source>
        <strain evidence="2 4">CGMCC 1.3604</strain>
    </source>
</reference>
<gene>
    <name evidence="2" type="ORF">AJ85_19030</name>
    <name evidence="1" type="ORF">BALCAV_0201670</name>
</gene>
<sequence length="94" mass="10695">MNKEAGLVAIREVTREEFVDLAQSEIRELFEIEHFKVIDGSKGEELNHFVYNMETHSCYLINMATCYQLVTSFYCGGSKPSIIENLNKIAASTK</sequence>
<protein>
    <submittedName>
        <fullName evidence="1">Uncharacterized protein</fullName>
    </submittedName>
</protein>
<comment type="caution">
    <text evidence="1">The sequence shown here is derived from an EMBL/GenBank/DDBJ whole genome shotgun (WGS) entry which is preliminary data.</text>
</comment>
<dbReference type="Proteomes" id="UP000297014">
    <property type="component" value="Unassembled WGS sequence"/>
</dbReference>
<evidence type="ECO:0000313" key="1">
    <source>
        <dbReference type="EMBL" id="KGA98980.1"/>
    </source>
</evidence>
<keyword evidence="3" id="KW-1185">Reference proteome</keyword>
<dbReference type="RefSeq" id="WP_003321826.1">
    <property type="nucleotide sequence ID" value="NZ_ALPT02000003.1"/>
</dbReference>